<comment type="subcellular location">
    <subcellularLocation>
        <location evidence="1">Secreted</location>
    </subcellularLocation>
</comment>
<dbReference type="GO" id="GO:0005615">
    <property type="term" value="C:extracellular space"/>
    <property type="evidence" value="ECO:0007669"/>
    <property type="project" value="Ensembl"/>
</dbReference>
<feature type="chain" id="PRO_5003455978" evidence="5">
    <location>
        <begin position="25"/>
        <end position="116"/>
    </location>
</feature>
<proteinExistence type="inferred from homology"/>
<organism evidence="6 7">
    <name type="scientific">Loxodonta africana</name>
    <name type="common">African elephant</name>
    <dbReference type="NCBI Taxonomy" id="9785"/>
    <lineage>
        <taxon>Eukaryota</taxon>
        <taxon>Metazoa</taxon>
        <taxon>Chordata</taxon>
        <taxon>Craniata</taxon>
        <taxon>Vertebrata</taxon>
        <taxon>Euteleostomi</taxon>
        <taxon>Mammalia</taxon>
        <taxon>Eutheria</taxon>
        <taxon>Afrotheria</taxon>
        <taxon>Proboscidea</taxon>
        <taxon>Elephantidae</taxon>
        <taxon>Loxodonta</taxon>
    </lineage>
</organism>
<evidence type="ECO:0000256" key="4">
    <source>
        <dbReference type="ARBA" id="ARBA00022729"/>
    </source>
</evidence>
<dbReference type="InterPro" id="IPR032744">
    <property type="entry name" value="IGFL"/>
</dbReference>
<dbReference type="OMA" id="FERCCSW"/>
<protein>
    <submittedName>
        <fullName evidence="6">IGF like family member 1</fullName>
    </submittedName>
</protein>
<keyword evidence="4 5" id="KW-0732">Signal</keyword>
<dbReference type="Ensembl" id="ENSLAFT00000028940.1">
    <property type="protein sequence ID" value="ENSLAFP00000021977.1"/>
    <property type="gene ID" value="ENSLAFG00000030746.1"/>
</dbReference>
<comment type="similarity">
    <text evidence="2">Belongs to the IGFL family.</text>
</comment>
<evidence type="ECO:0000313" key="7">
    <source>
        <dbReference type="Proteomes" id="UP000007646"/>
    </source>
</evidence>
<sequence length="116" mass="12851">TSSLFCPTVVLAALDIPMLLWSHGAPVSPKGASLMLCQALRRCGDKLYDPLQHCCYDDALVPLTRTQRCGNCTFSVCFEQCCPWSFRPQEAFVVKGKGQMCSSVQSLDDRVCRRVS</sequence>
<evidence type="ECO:0000256" key="5">
    <source>
        <dbReference type="SAM" id="SignalP"/>
    </source>
</evidence>
<feature type="signal peptide" evidence="5">
    <location>
        <begin position="1"/>
        <end position="24"/>
    </location>
</feature>
<accession>G3U2B9</accession>
<evidence type="ECO:0000256" key="3">
    <source>
        <dbReference type="ARBA" id="ARBA00022525"/>
    </source>
</evidence>
<dbReference type="AlphaFoldDB" id="G3U2B9"/>
<evidence type="ECO:0000313" key="6">
    <source>
        <dbReference type="Ensembl" id="ENSLAFP00000021977.1"/>
    </source>
</evidence>
<dbReference type="Proteomes" id="UP000007646">
    <property type="component" value="Unassembled WGS sequence"/>
</dbReference>
<reference evidence="6 7" key="1">
    <citation type="submission" date="2009-06" db="EMBL/GenBank/DDBJ databases">
        <title>The Genome Sequence of Loxodonta africana (African elephant).</title>
        <authorList>
            <person name="Di Palma F."/>
            <person name="Heiman D."/>
            <person name="Young S."/>
            <person name="Johnson J."/>
            <person name="Lander E.S."/>
            <person name="Lindblad-Toh K."/>
        </authorList>
    </citation>
    <scope>NUCLEOTIDE SEQUENCE [LARGE SCALE GENOMIC DNA]</scope>
    <source>
        <strain evidence="6 7">Isolate ISIS603380</strain>
    </source>
</reference>
<keyword evidence="7" id="KW-1185">Reference proteome</keyword>
<keyword evidence="3" id="KW-0964">Secreted</keyword>
<evidence type="ECO:0000256" key="2">
    <source>
        <dbReference type="ARBA" id="ARBA00009529"/>
    </source>
</evidence>
<name>G3U2B9_LOXAF</name>
<reference evidence="6" key="2">
    <citation type="submission" date="2025-08" db="UniProtKB">
        <authorList>
            <consortium name="Ensembl"/>
        </authorList>
    </citation>
    <scope>IDENTIFICATION</scope>
    <source>
        <strain evidence="6">Isolate ISIS603380</strain>
    </source>
</reference>
<dbReference type="HOGENOM" id="CLU_148773_1_1_1"/>
<dbReference type="GeneTree" id="ENSGT00390000009557"/>
<dbReference type="PANTHER" id="PTHR34827:SF2">
    <property type="entry name" value="INSULIN GROWTH FACTOR-LIKE FAMILY MEMBER 1"/>
    <property type="match status" value="1"/>
</dbReference>
<evidence type="ECO:0000256" key="1">
    <source>
        <dbReference type="ARBA" id="ARBA00004613"/>
    </source>
</evidence>
<dbReference type="PANTHER" id="PTHR34827">
    <property type="entry name" value="INSULIN GROWTH FACTOR-LIKE FAMILY MEMBER 3-RELATED"/>
    <property type="match status" value="1"/>
</dbReference>
<dbReference type="eggNOG" id="ENOG502TJ2N">
    <property type="taxonomic scope" value="Eukaryota"/>
</dbReference>
<gene>
    <name evidence="6" type="primary">IGFL1</name>
</gene>
<dbReference type="GO" id="GO:0005102">
    <property type="term" value="F:signaling receptor binding"/>
    <property type="evidence" value="ECO:0007669"/>
    <property type="project" value="TreeGrafter"/>
</dbReference>
<dbReference type="Pfam" id="PF14653">
    <property type="entry name" value="IGFL"/>
    <property type="match status" value="1"/>
</dbReference>
<reference evidence="6" key="3">
    <citation type="submission" date="2025-09" db="UniProtKB">
        <authorList>
            <consortium name="Ensembl"/>
        </authorList>
    </citation>
    <scope>IDENTIFICATION</scope>
    <source>
        <strain evidence="6">Isolate ISIS603380</strain>
    </source>
</reference>
<dbReference type="InParanoid" id="G3U2B9"/>